<dbReference type="EMBL" id="UINC01077049">
    <property type="protein sequence ID" value="SVC16799.1"/>
    <property type="molecule type" value="Genomic_DNA"/>
</dbReference>
<keyword evidence="3" id="KW-0408">Iron</keyword>
<feature type="domain" description="Cytochrome c" evidence="4">
    <location>
        <begin position="260"/>
        <end position="286"/>
    </location>
</feature>
<dbReference type="PROSITE" id="PS51007">
    <property type="entry name" value="CYTC"/>
    <property type="match status" value="1"/>
</dbReference>
<feature type="non-terminal residue" evidence="5">
    <location>
        <position position="286"/>
    </location>
</feature>
<dbReference type="InterPro" id="IPR009056">
    <property type="entry name" value="Cyt_c-like_dom"/>
</dbReference>
<gene>
    <name evidence="5" type="ORF">METZ01_LOCUS269653</name>
</gene>
<accession>A0A382JYD5</accession>
<dbReference type="GO" id="GO:0009055">
    <property type="term" value="F:electron transfer activity"/>
    <property type="evidence" value="ECO:0007669"/>
    <property type="project" value="InterPro"/>
</dbReference>
<evidence type="ECO:0000256" key="2">
    <source>
        <dbReference type="ARBA" id="ARBA00022723"/>
    </source>
</evidence>
<keyword evidence="2" id="KW-0479">Metal-binding</keyword>
<evidence type="ECO:0000313" key="5">
    <source>
        <dbReference type="EMBL" id="SVC16799.1"/>
    </source>
</evidence>
<reference evidence="5" key="1">
    <citation type="submission" date="2018-05" db="EMBL/GenBank/DDBJ databases">
        <authorList>
            <person name="Lanie J.A."/>
            <person name="Ng W.-L."/>
            <person name="Kazmierczak K.M."/>
            <person name="Andrzejewski T.M."/>
            <person name="Davidsen T.M."/>
            <person name="Wayne K.J."/>
            <person name="Tettelin H."/>
            <person name="Glass J.I."/>
            <person name="Rusch D."/>
            <person name="Podicherti R."/>
            <person name="Tsui H.-C.T."/>
            <person name="Winkler M.E."/>
        </authorList>
    </citation>
    <scope>NUCLEOTIDE SEQUENCE</scope>
</reference>
<dbReference type="SUPFAM" id="SSF46626">
    <property type="entry name" value="Cytochrome c"/>
    <property type="match status" value="1"/>
</dbReference>
<dbReference type="AlphaFoldDB" id="A0A382JYD5"/>
<organism evidence="5">
    <name type="scientific">marine metagenome</name>
    <dbReference type="NCBI Taxonomy" id="408172"/>
    <lineage>
        <taxon>unclassified sequences</taxon>
        <taxon>metagenomes</taxon>
        <taxon>ecological metagenomes</taxon>
    </lineage>
</organism>
<evidence type="ECO:0000259" key="4">
    <source>
        <dbReference type="PROSITE" id="PS51007"/>
    </source>
</evidence>
<dbReference type="InterPro" id="IPR036909">
    <property type="entry name" value="Cyt_c-like_dom_sf"/>
</dbReference>
<proteinExistence type="predicted"/>
<dbReference type="Gene3D" id="1.10.760.10">
    <property type="entry name" value="Cytochrome c-like domain"/>
    <property type="match status" value="1"/>
</dbReference>
<sequence length="286" mass="31421">MVDKTRKLGILCLTWMLMTLAPVPMLADESGQLEIMVKALNRIESEAAQVNILRGILGGLSGRRDVPTPKSWPALNAKLSASENGDLRSLARQLSQIFGDESANRAALATLRNATAEPEARRSALKSLLGQRHPDVPAVLESFLGQPLRLEAIRAYAVYDYAQAPAILLRRYPKFDPIARRAVVETLASRKSYARSLLKALDRGKVAKNEVPAYVARSLKTLLGKEFEKVYGEVREVSADKGKLMVQYKAKILSPAMEKADASRGRAIYQRTCAACHVMYGEGGKI</sequence>
<dbReference type="GO" id="GO:0046872">
    <property type="term" value="F:metal ion binding"/>
    <property type="evidence" value="ECO:0007669"/>
    <property type="project" value="UniProtKB-KW"/>
</dbReference>
<evidence type="ECO:0000256" key="3">
    <source>
        <dbReference type="ARBA" id="ARBA00023004"/>
    </source>
</evidence>
<name>A0A382JYD5_9ZZZZ</name>
<keyword evidence="1" id="KW-0349">Heme</keyword>
<protein>
    <recommendedName>
        <fullName evidence="4">Cytochrome c domain-containing protein</fullName>
    </recommendedName>
</protein>
<evidence type="ECO:0000256" key="1">
    <source>
        <dbReference type="ARBA" id="ARBA00022617"/>
    </source>
</evidence>
<dbReference type="GO" id="GO:0020037">
    <property type="term" value="F:heme binding"/>
    <property type="evidence" value="ECO:0007669"/>
    <property type="project" value="InterPro"/>
</dbReference>